<dbReference type="InterPro" id="IPR017850">
    <property type="entry name" value="Alkaline_phosphatase_core_sf"/>
</dbReference>
<evidence type="ECO:0000256" key="5">
    <source>
        <dbReference type="ARBA" id="ARBA00023136"/>
    </source>
</evidence>
<keyword evidence="2" id="KW-1003">Cell membrane</keyword>
<feature type="transmembrane region" description="Helical" evidence="9">
    <location>
        <begin position="137"/>
        <end position="155"/>
    </location>
</feature>
<dbReference type="PANTHER" id="PTHR47371">
    <property type="entry name" value="LIPOTEICHOIC ACID SYNTHASE"/>
    <property type="match status" value="1"/>
</dbReference>
<dbReference type="PANTHER" id="PTHR47371:SF3">
    <property type="entry name" value="PHOSPHOGLYCEROL TRANSFERASE I"/>
    <property type="match status" value="1"/>
</dbReference>
<feature type="binding site" evidence="8">
    <location>
        <position position="275"/>
    </location>
    <ligand>
        <name>Mn(2+)</name>
        <dbReference type="ChEBI" id="CHEBI:29035"/>
    </ligand>
</feature>
<dbReference type="GO" id="GO:0016787">
    <property type="term" value="F:hydrolase activity"/>
    <property type="evidence" value="ECO:0007669"/>
    <property type="project" value="UniProtKB-KW"/>
</dbReference>
<dbReference type="InterPro" id="IPR012160">
    <property type="entry name" value="LtaS-like"/>
</dbReference>
<feature type="transmembrane region" description="Helical" evidence="9">
    <location>
        <begin position="7"/>
        <end position="30"/>
    </location>
</feature>
<feature type="transmembrane region" description="Helical" evidence="9">
    <location>
        <begin position="86"/>
        <end position="106"/>
    </location>
</feature>
<dbReference type="RefSeq" id="WP_160845395.1">
    <property type="nucleotide sequence ID" value="NZ_WVHT01000007.1"/>
</dbReference>
<name>A0A7K1YC99_9SPHI</name>
<feature type="transmembrane region" description="Helical" evidence="9">
    <location>
        <begin position="167"/>
        <end position="187"/>
    </location>
</feature>
<keyword evidence="7" id="KW-0464">Manganese</keyword>
<dbReference type="PIRSF" id="PIRSF005091">
    <property type="entry name" value="Mmb_sulf_HI1246"/>
    <property type="match status" value="1"/>
</dbReference>
<evidence type="ECO:0000256" key="3">
    <source>
        <dbReference type="ARBA" id="ARBA00022692"/>
    </source>
</evidence>
<keyword evidence="3 9" id="KW-0812">Transmembrane</keyword>
<protein>
    <submittedName>
        <fullName evidence="11">Sulfatase-like hydrolase/transferase</fullName>
    </submittedName>
</protein>
<dbReference type="SUPFAM" id="SSF53649">
    <property type="entry name" value="Alkaline phosphatase-like"/>
    <property type="match status" value="1"/>
</dbReference>
<feature type="transmembrane region" description="Helical" evidence="9">
    <location>
        <begin position="50"/>
        <end position="74"/>
    </location>
</feature>
<dbReference type="Gene3D" id="3.30.1120.80">
    <property type="match status" value="1"/>
</dbReference>
<evidence type="ECO:0000313" key="11">
    <source>
        <dbReference type="EMBL" id="MXV52214.1"/>
    </source>
</evidence>
<organism evidence="11 12">
    <name type="scientific">Hufsiella arboris</name>
    <dbReference type="NCBI Taxonomy" id="2695275"/>
    <lineage>
        <taxon>Bacteria</taxon>
        <taxon>Pseudomonadati</taxon>
        <taxon>Bacteroidota</taxon>
        <taxon>Sphingobacteriia</taxon>
        <taxon>Sphingobacteriales</taxon>
        <taxon>Sphingobacteriaceae</taxon>
        <taxon>Hufsiella</taxon>
    </lineage>
</organism>
<dbReference type="Proteomes" id="UP000466586">
    <property type="component" value="Unassembled WGS sequence"/>
</dbReference>
<evidence type="ECO:0000256" key="7">
    <source>
        <dbReference type="PIRSR" id="PIRSR005091-2"/>
    </source>
</evidence>
<dbReference type="GO" id="GO:0005886">
    <property type="term" value="C:plasma membrane"/>
    <property type="evidence" value="ECO:0007669"/>
    <property type="project" value="UniProtKB-SubCell"/>
</dbReference>
<dbReference type="GO" id="GO:0046872">
    <property type="term" value="F:metal ion binding"/>
    <property type="evidence" value="ECO:0007669"/>
    <property type="project" value="UniProtKB-KW"/>
</dbReference>
<dbReference type="Gene3D" id="3.40.720.10">
    <property type="entry name" value="Alkaline Phosphatase, subunit A"/>
    <property type="match status" value="1"/>
</dbReference>
<keyword evidence="11" id="KW-0808">Transferase</keyword>
<feature type="binding site" evidence="7">
    <location>
        <position position="431"/>
    </location>
    <ligand>
        <name>substrate</name>
    </ligand>
</feature>
<evidence type="ECO:0000256" key="4">
    <source>
        <dbReference type="ARBA" id="ARBA00022989"/>
    </source>
</evidence>
<feature type="binding site" evidence="8">
    <location>
        <position position="315"/>
    </location>
    <ligand>
        <name>Mn(2+)</name>
        <dbReference type="ChEBI" id="CHEBI:29035"/>
    </ligand>
</feature>
<dbReference type="InterPro" id="IPR050448">
    <property type="entry name" value="OpgB/LTA_synthase_biosynth"/>
</dbReference>
<feature type="active site" evidence="6">
    <location>
        <position position="315"/>
    </location>
</feature>
<dbReference type="InterPro" id="IPR000917">
    <property type="entry name" value="Sulfatase_N"/>
</dbReference>
<comment type="caution">
    <text evidence="11">The sequence shown here is derived from an EMBL/GenBank/DDBJ whole genome shotgun (WGS) entry which is preliminary data.</text>
</comment>
<gene>
    <name evidence="11" type="ORF">GS399_14645</name>
</gene>
<keyword evidence="5 9" id="KW-0472">Membrane</keyword>
<evidence type="ECO:0000256" key="8">
    <source>
        <dbReference type="PIRSR" id="PIRSR005091-3"/>
    </source>
</evidence>
<dbReference type="AlphaFoldDB" id="A0A7K1YC99"/>
<reference evidence="11 12" key="1">
    <citation type="submission" date="2019-11" db="EMBL/GenBank/DDBJ databases">
        <title>Pedobacter sp. HMF7647 Genome sequencing and assembly.</title>
        <authorList>
            <person name="Kang H."/>
            <person name="Kim H."/>
            <person name="Joh K."/>
        </authorList>
    </citation>
    <scope>NUCLEOTIDE SEQUENCE [LARGE SCALE GENOMIC DNA]</scope>
    <source>
        <strain evidence="11 12">HMF7647</strain>
    </source>
</reference>
<keyword evidence="4 9" id="KW-1133">Transmembrane helix</keyword>
<evidence type="ECO:0000259" key="10">
    <source>
        <dbReference type="Pfam" id="PF00884"/>
    </source>
</evidence>
<feature type="binding site" evidence="8">
    <location>
        <position position="486"/>
    </location>
    <ligand>
        <name>Mn(2+)</name>
        <dbReference type="ChEBI" id="CHEBI:29035"/>
    </ligand>
</feature>
<dbReference type="EMBL" id="WVHT01000007">
    <property type="protein sequence ID" value="MXV52214.1"/>
    <property type="molecule type" value="Genomic_DNA"/>
</dbReference>
<dbReference type="GO" id="GO:0016740">
    <property type="term" value="F:transferase activity"/>
    <property type="evidence" value="ECO:0007669"/>
    <property type="project" value="UniProtKB-KW"/>
</dbReference>
<dbReference type="Pfam" id="PF00884">
    <property type="entry name" value="Sulfatase"/>
    <property type="match status" value="1"/>
</dbReference>
<feature type="domain" description="Sulfatase N-terminal" evidence="10">
    <location>
        <begin position="267"/>
        <end position="541"/>
    </location>
</feature>
<keyword evidence="7" id="KW-0479">Metal-binding</keyword>
<comment type="subcellular location">
    <subcellularLocation>
        <location evidence="1">Cell membrane</location>
        <topology evidence="1">Multi-pass membrane protein</topology>
    </subcellularLocation>
</comment>
<sequence>MLKSLFVLIRFFLFWLAFFCIDRLIFILYFREKVSVESLPEILKAFLYGLWMDASMVGYISSLPLLLYLFTWIVPDVNVSPKVFRAFTKILIVLFSFITIVNLNIYREWGTKINFRALDFAVNSPNEAIASSASSPIISSFLVFFLLIAAGFLLQKVIISYKLPPRISFVKGVLSGLLFIGLTFLAIRGGTDVAPMNESMAYYSSNTFLNHAAINTEWTFMKDILSNKYGNKNPYNYLQPAMADQLIRNTYTMPPGSPPKILTTERPNIVFIVMESFTAGVVNSLDGDQNISPEFEKLTKKGVYFKNIYAAGDRTDKGLVAVLSAFPSQAIRSVIHQNSKQEKLPAISKMLLENGYHTSFFYGGESQFFNFKSYILSHGFQQLVDKNHFSAKDMNSKWGAFDHVVYNRQLADLGNDPKQPFFSTLLTLTNHEPFELPGKSKFKGTTNEDKFMSTSFYSDSCLGDYFRKAEQKPWYKNTVFVIVADHGHRLPQSRYDIDDPHRFHIPLLILGGAVKPEYQGTEIMKVGSQVDIAATLLNQLNLSAKTFNWSKDLLNPQTPEFAFYNWDNGFGFATATQTISFDNVGKRVSFVKNRQISPTIDDQIVQTGKAFMQKVFQEYLDY</sequence>
<proteinExistence type="predicted"/>
<evidence type="ECO:0000256" key="6">
    <source>
        <dbReference type="PIRSR" id="PIRSR005091-1"/>
    </source>
</evidence>
<feature type="binding site" evidence="8">
    <location>
        <position position="485"/>
    </location>
    <ligand>
        <name>Mn(2+)</name>
        <dbReference type="ChEBI" id="CHEBI:29035"/>
    </ligand>
</feature>
<accession>A0A7K1YC99</accession>
<evidence type="ECO:0000256" key="2">
    <source>
        <dbReference type="ARBA" id="ARBA00022475"/>
    </source>
</evidence>
<dbReference type="CDD" id="cd16015">
    <property type="entry name" value="LTA_synthase"/>
    <property type="match status" value="1"/>
</dbReference>
<evidence type="ECO:0000256" key="1">
    <source>
        <dbReference type="ARBA" id="ARBA00004651"/>
    </source>
</evidence>
<keyword evidence="12" id="KW-1185">Reference proteome</keyword>
<evidence type="ECO:0000256" key="9">
    <source>
        <dbReference type="SAM" id="Phobius"/>
    </source>
</evidence>
<keyword evidence="11" id="KW-0378">Hydrolase</keyword>
<evidence type="ECO:0000313" key="12">
    <source>
        <dbReference type="Proteomes" id="UP000466586"/>
    </source>
</evidence>